<dbReference type="PANTHER" id="PTHR36729:SF2">
    <property type="entry name" value="EXPRESSED PROTEIN"/>
    <property type="match status" value="1"/>
</dbReference>
<reference evidence="2" key="1">
    <citation type="submission" date="2024-10" db="EMBL/GenBank/DDBJ databases">
        <authorList>
            <person name="Ryan C."/>
        </authorList>
    </citation>
    <scope>NUCLEOTIDE SEQUENCE [LARGE SCALE GENOMIC DNA]</scope>
</reference>
<evidence type="ECO:0000259" key="1">
    <source>
        <dbReference type="Pfam" id="PF24869"/>
    </source>
</evidence>
<proteinExistence type="predicted"/>
<organism evidence="2 3">
    <name type="scientific">Urochloa decumbens</name>
    <dbReference type="NCBI Taxonomy" id="240449"/>
    <lineage>
        <taxon>Eukaryota</taxon>
        <taxon>Viridiplantae</taxon>
        <taxon>Streptophyta</taxon>
        <taxon>Embryophyta</taxon>
        <taxon>Tracheophyta</taxon>
        <taxon>Spermatophyta</taxon>
        <taxon>Magnoliopsida</taxon>
        <taxon>Liliopsida</taxon>
        <taxon>Poales</taxon>
        <taxon>Poaceae</taxon>
        <taxon>PACMAD clade</taxon>
        <taxon>Panicoideae</taxon>
        <taxon>Panicodae</taxon>
        <taxon>Paniceae</taxon>
        <taxon>Melinidinae</taxon>
        <taxon>Urochloa</taxon>
    </lineage>
</organism>
<dbReference type="EMBL" id="OZ075126">
    <property type="protein sequence ID" value="CAL4944016.1"/>
    <property type="molecule type" value="Genomic_DNA"/>
</dbReference>
<protein>
    <recommendedName>
        <fullName evidence="1">DUF7734 domain-containing protein</fullName>
    </recommendedName>
</protein>
<feature type="domain" description="DUF7734" evidence="1">
    <location>
        <begin position="132"/>
        <end position="219"/>
    </location>
</feature>
<evidence type="ECO:0000313" key="3">
    <source>
        <dbReference type="Proteomes" id="UP001497457"/>
    </source>
</evidence>
<accession>A0ABC8YK29</accession>
<keyword evidence="3" id="KW-1185">Reference proteome</keyword>
<dbReference type="Pfam" id="PF24869">
    <property type="entry name" value="DUF7734"/>
    <property type="match status" value="1"/>
</dbReference>
<name>A0ABC8YK29_9POAL</name>
<evidence type="ECO:0000313" key="2">
    <source>
        <dbReference type="EMBL" id="CAL4944016.1"/>
    </source>
</evidence>
<dbReference type="InterPro" id="IPR056636">
    <property type="entry name" value="DUF7734"/>
</dbReference>
<sequence length="220" mass="24038">MPPYLGLRLLSKAAGNDQYRALKASSRSLSNCHLARSTPHLGTTGMVLHCATPTVSPPAARPCRHHGACGALLPPAAAAAPPALAFGHAPRLVASAGDARADRALWRVRRRVRYDEDDEEDEEEWGHNEDFARMERYTEDARDQALLVKARVDDEVELVLVFKGFSSSLSGGTAADPSRSILPERAIIQSVDVVKGPFDPTNIEYLEKGVEWDDSKSRLQ</sequence>
<dbReference type="AlphaFoldDB" id="A0ABC8YK29"/>
<dbReference type="Proteomes" id="UP001497457">
    <property type="component" value="Chromosome 16b"/>
</dbReference>
<dbReference type="PANTHER" id="PTHR36729">
    <property type="entry name" value="EXPRESSED PROTEIN"/>
    <property type="match status" value="1"/>
</dbReference>
<gene>
    <name evidence="2" type="ORF">URODEC1_LOCUS34527</name>
</gene>